<feature type="region of interest" description="Disordered" evidence="1">
    <location>
        <begin position="103"/>
        <end position="164"/>
    </location>
</feature>
<feature type="compositionally biased region" description="Polar residues" evidence="1">
    <location>
        <begin position="281"/>
        <end position="313"/>
    </location>
</feature>
<feature type="compositionally biased region" description="Basic and acidic residues" evidence="1">
    <location>
        <begin position="193"/>
        <end position="203"/>
    </location>
</feature>
<organism evidence="2 3">
    <name type="scientific">Lentinula aff. detonsa</name>
    <dbReference type="NCBI Taxonomy" id="2804958"/>
    <lineage>
        <taxon>Eukaryota</taxon>
        <taxon>Fungi</taxon>
        <taxon>Dikarya</taxon>
        <taxon>Basidiomycota</taxon>
        <taxon>Agaricomycotina</taxon>
        <taxon>Agaricomycetes</taxon>
        <taxon>Agaricomycetidae</taxon>
        <taxon>Agaricales</taxon>
        <taxon>Marasmiineae</taxon>
        <taxon>Omphalotaceae</taxon>
        <taxon>Lentinula</taxon>
    </lineage>
</organism>
<evidence type="ECO:0000256" key="1">
    <source>
        <dbReference type="SAM" id="MobiDB-lite"/>
    </source>
</evidence>
<feature type="compositionally biased region" description="Polar residues" evidence="1">
    <location>
        <begin position="333"/>
        <end position="349"/>
    </location>
</feature>
<protein>
    <submittedName>
        <fullName evidence="2">Uncharacterized protein</fullName>
    </submittedName>
</protein>
<feature type="region of interest" description="Disordered" evidence="1">
    <location>
        <begin position="238"/>
        <end position="264"/>
    </location>
</feature>
<keyword evidence="3" id="KW-1185">Reference proteome</keyword>
<feature type="compositionally biased region" description="Low complexity" evidence="1">
    <location>
        <begin position="177"/>
        <end position="190"/>
    </location>
</feature>
<evidence type="ECO:0000313" key="2">
    <source>
        <dbReference type="EMBL" id="KAJ3785480.1"/>
    </source>
</evidence>
<comment type="caution">
    <text evidence="2">The sequence shown here is derived from an EMBL/GenBank/DDBJ whole genome shotgun (WGS) entry which is preliminary data.</text>
</comment>
<dbReference type="EMBL" id="MU793341">
    <property type="protein sequence ID" value="KAJ3785480.1"/>
    <property type="molecule type" value="Genomic_DNA"/>
</dbReference>
<sequence>MYLLTFQTSTFCPCLLPLSFPSSHCMDFEREDSPPPAYSESEYDKKLSSAIQFLAISEETEEEWDDGRSEASASSGAPQAAVSVRNHPIQLVNTSHRVVRTLPVPPREAVANDHPLRIHKKSASHSYTLPSVPPSSSDLKWYGSFEEPSSPRNSSRTSRPDAPFSYLENRARSPVASVHSPVVSAPAYPSQHRFSDPKGDHAKFTQSSPMSPLSQSFPARTVSQLNFDASVAYGRSELSPASAGSTRSESSHHSHQSFNPNSLYNSAVSSHLHVPSFVPSRLNNPRTPSSRSASPLGSNALFSTAKQPPQDTWTPQISSSPQRPQSPSYSTTATQFPLNPSRITNPSQTAHDRWATSEHQFVHA</sequence>
<name>A0AA38NPL2_9AGAR</name>
<accession>A0AA38NPL2</accession>
<gene>
    <name evidence="2" type="ORF">GGU10DRAFT_196680</name>
</gene>
<feature type="region of interest" description="Disordered" evidence="1">
    <location>
        <begin position="177"/>
        <end position="216"/>
    </location>
</feature>
<proteinExistence type="predicted"/>
<reference evidence="2" key="1">
    <citation type="submission" date="2022-08" db="EMBL/GenBank/DDBJ databases">
        <authorList>
            <consortium name="DOE Joint Genome Institute"/>
            <person name="Min B."/>
            <person name="Riley R."/>
            <person name="Sierra-Patev S."/>
            <person name="Naranjo-Ortiz M."/>
            <person name="Looney B."/>
            <person name="Konkel Z."/>
            <person name="Slot J.C."/>
            <person name="Sakamoto Y."/>
            <person name="Steenwyk J.L."/>
            <person name="Rokas A."/>
            <person name="Carro J."/>
            <person name="Camarero S."/>
            <person name="Ferreira P."/>
            <person name="Molpeceres G."/>
            <person name="Ruiz-Duenas F.J."/>
            <person name="Serrano A."/>
            <person name="Henrissat B."/>
            <person name="Drula E."/>
            <person name="Hughes K.W."/>
            <person name="Mata J.L."/>
            <person name="Ishikawa N.K."/>
            <person name="Vargas-Isla R."/>
            <person name="Ushijima S."/>
            <person name="Smith C.A."/>
            <person name="Ahrendt S."/>
            <person name="Andreopoulos W."/>
            <person name="He G."/>
            <person name="Labutti K."/>
            <person name="Lipzen A."/>
            <person name="Ng V."/>
            <person name="Sandor L."/>
            <person name="Barry K."/>
            <person name="Martinez A.T."/>
            <person name="Xiao Y."/>
            <person name="Gibbons J.G."/>
            <person name="Terashima K."/>
            <person name="Hibbett D.S."/>
            <person name="Grigoriev I.V."/>
        </authorList>
    </citation>
    <scope>NUCLEOTIDE SEQUENCE</scope>
    <source>
        <strain evidence="2">TFB10291</strain>
    </source>
</reference>
<feature type="compositionally biased region" description="Polar residues" evidence="1">
    <location>
        <begin position="124"/>
        <end position="138"/>
    </location>
</feature>
<feature type="region of interest" description="Disordered" evidence="1">
    <location>
        <begin position="61"/>
        <end position="88"/>
    </location>
</feature>
<feature type="compositionally biased region" description="Low complexity" evidence="1">
    <location>
        <begin position="314"/>
        <end position="332"/>
    </location>
</feature>
<dbReference type="Proteomes" id="UP001163798">
    <property type="component" value="Unassembled WGS sequence"/>
</dbReference>
<evidence type="ECO:0000313" key="3">
    <source>
        <dbReference type="Proteomes" id="UP001163798"/>
    </source>
</evidence>
<feature type="compositionally biased region" description="Polar residues" evidence="1">
    <location>
        <begin position="204"/>
        <end position="216"/>
    </location>
</feature>
<dbReference type="AlphaFoldDB" id="A0AA38NPL2"/>
<feature type="compositionally biased region" description="Low complexity" evidence="1">
    <location>
        <begin position="148"/>
        <end position="157"/>
    </location>
</feature>
<feature type="region of interest" description="Disordered" evidence="1">
    <location>
        <begin position="278"/>
        <end position="364"/>
    </location>
</feature>